<proteinExistence type="predicted"/>
<dbReference type="AlphaFoldDB" id="X1MZU3"/>
<sequence>MTYTEIELPYGNSFLKAKIPTKNLSYVLNSKYIKGLDNERKAITSSLRAPIGCPPLRDSLNKNDKVVVMVTDNTRPCPDDRLLPPILAELEAKVPRENITVIVACGLHPPLDKQELVKKLGRDIVETYNVVNHDVNQCVYIGTTSRGTPVDINTRVVEAEFRISTGFIEPHWFAGFSGGRKSIAPGVFSVRSAY</sequence>
<accession>X1MZU3</accession>
<dbReference type="PANTHER" id="PTHR33171">
    <property type="entry name" value="LAR_N DOMAIN-CONTAINING PROTEIN"/>
    <property type="match status" value="1"/>
</dbReference>
<gene>
    <name evidence="2" type="ORF">S06H3_47838</name>
</gene>
<dbReference type="Gene3D" id="3.40.50.11440">
    <property type="match status" value="1"/>
</dbReference>
<protein>
    <recommendedName>
        <fullName evidence="1">LarA-like N-terminal domain-containing protein</fullName>
    </recommendedName>
</protein>
<comment type="caution">
    <text evidence="2">The sequence shown here is derived from an EMBL/GenBank/DDBJ whole genome shotgun (WGS) entry which is preliminary data.</text>
</comment>
<evidence type="ECO:0000259" key="1">
    <source>
        <dbReference type="Pfam" id="PF09861"/>
    </source>
</evidence>
<feature type="non-terminal residue" evidence="2">
    <location>
        <position position="194"/>
    </location>
</feature>
<name>X1MZU3_9ZZZZ</name>
<reference evidence="2" key="1">
    <citation type="journal article" date="2014" name="Front. Microbiol.">
        <title>High frequency of phylogenetically diverse reductive dehalogenase-homologous genes in deep subseafloor sedimentary metagenomes.</title>
        <authorList>
            <person name="Kawai M."/>
            <person name="Futagami T."/>
            <person name="Toyoda A."/>
            <person name="Takaki Y."/>
            <person name="Nishi S."/>
            <person name="Hori S."/>
            <person name="Arai W."/>
            <person name="Tsubouchi T."/>
            <person name="Morono Y."/>
            <person name="Uchiyama I."/>
            <person name="Ito T."/>
            <person name="Fujiyama A."/>
            <person name="Inagaki F."/>
            <person name="Takami H."/>
        </authorList>
    </citation>
    <scope>NUCLEOTIDE SEQUENCE</scope>
    <source>
        <strain evidence="2">Expedition CK06-06</strain>
    </source>
</reference>
<feature type="domain" description="LarA-like N-terminal" evidence="1">
    <location>
        <begin position="10"/>
        <end position="191"/>
    </location>
</feature>
<evidence type="ECO:0000313" key="2">
    <source>
        <dbReference type="EMBL" id="GAI37277.1"/>
    </source>
</evidence>
<dbReference type="GO" id="GO:0050043">
    <property type="term" value="F:lactate racemase activity"/>
    <property type="evidence" value="ECO:0007669"/>
    <property type="project" value="InterPro"/>
</dbReference>
<dbReference type="InterPro" id="IPR048068">
    <property type="entry name" value="LarA-like"/>
</dbReference>
<organism evidence="2">
    <name type="scientific">marine sediment metagenome</name>
    <dbReference type="NCBI Taxonomy" id="412755"/>
    <lineage>
        <taxon>unclassified sequences</taxon>
        <taxon>metagenomes</taxon>
        <taxon>ecological metagenomes</taxon>
    </lineage>
</organism>
<dbReference type="Pfam" id="PF09861">
    <property type="entry name" value="Lar_N"/>
    <property type="match status" value="1"/>
</dbReference>
<dbReference type="PANTHER" id="PTHR33171:SF17">
    <property type="entry name" value="LARA-LIKE N-TERMINAL DOMAIN-CONTAINING PROTEIN"/>
    <property type="match status" value="1"/>
</dbReference>
<dbReference type="EMBL" id="BARV01030081">
    <property type="protein sequence ID" value="GAI37277.1"/>
    <property type="molecule type" value="Genomic_DNA"/>
</dbReference>
<dbReference type="InterPro" id="IPR018657">
    <property type="entry name" value="LarA-like_N"/>
</dbReference>